<feature type="region of interest" description="Disordered" evidence="1">
    <location>
        <begin position="1"/>
        <end position="66"/>
    </location>
</feature>
<feature type="transmembrane region" description="Helical" evidence="2">
    <location>
        <begin position="125"/>
        <end position="149"/>
    </location>
</feature>
<sequence length="209" mass="22173">MSEPDEPHTRIIRRQPSGPIPQPEEPRTSIIRRAPTGPIPAAPIPAGPQPDSPTTNIPRPPIEDAPTGMIRRATPVAVPARPGVVDVSTGRTAIAASAVSIVSGWATAVVATDLITGWWHTDRLFCLAVGFLTLLFALSTIAGVITLLLRRSAGRYLIAFGSVIALLTFGSVFVAGARIPLLVCLIPALPVASLILALHPSTRRWCRVR</sequence>
<dbReference type="RefSeq" id="WP_174401581.1">
    <property type="nucleotide sequence ID" value="NZ_VBSB01000038.1"/>
</dbReference>
<feature type="transmembrane region" description="Helical" evidence="2">
    <location>
        <begin position="98"/>
        <end position="119"/>
    </location>
</feature>
<proteinExistence type="predicted"/>
<feature type="compositionally biased region" description="Pro residues" evidence="1">
    <location>
        <begin position="37"/>
        <end position="51"/>
    </location>
</feature>
<evidence type="ECO:0000256" key="2">
    <source>
        <dbReference type="SAM" id="Phobius"/>
    </source>
</evidence>
<protein>
    <submittedName>
        <fullName evidence="3">Uncharacterized protein</fullName>
    </submittedName>
</protein>
<feature type="transmembrane region" description="Helical" evidence="2">
    <location>
        <begin position="179"/>
        <end position="199"/>
    </location>
</feature>
<reference evidence="3 4" key="1">
    <citation type="submission" date="2019-05" db="EMBL/GenBank/DDBJ databases">
        <title>Mycolicibacterium sphagni ENV482 genome assembly.</title>
        <authorList>
            <person name="Chen W."/>
            <person name="Faulkner N.W."/>
            <person name="Hyman M.R."/>
        </authorList>
    </citation>
    <scope>NUCLEOTIDE SEQUENCE [LARGE SCALE GENOMIC DNA]</scope>
    <source>
        <strain evidence="3 4">ENV482</strain>
    </source>
</reference>
<dbReference type="EMBL" id="VBSB01000038">
    <property type="protein sequence ID" value="NTY64028.1"/>
    <property type="molecule type" value="Genomic_DNA"/>
</dbReference>
<organism evidence="3 4">
    <name type="scientific">Mycolicibacterium sphagni</name>
    <dbReference type="NCBI Taxonomy" id="1786"/>
    <lineage>
        <taxon>Bacteria</taxon>
        <taxon>Bacillati</taxon>
        <taxon>Actinomycetota</taxon>
        <taxon>Actinomycetes</taxon>
        <taxon>Mycobacteriales</taxon>
        <taxon>Mycobacteriaceae</taxon>
        <taxon>Mycolicibacterium</taxon>
    </lineage>
</organism>
<name>A0ABX2K217_9MYCO</name>
<keyword evidence="2" id="KW-1133">Transmembrane helix</keyword>
<keyword evidence="2" id="KW-0472">Membrane</keyword>
<evidence type="ECO:0000313" key="3">
    <source>
        <dbReference type="EMBL" id="NTY64028.1"/>
    </source>
</evidence>
<accession>A0ABX2K217</accession>
<gene>
    <name evidence="3" type="ORF">FEG63_31415</name>
</gene>
<feature type="transmembrane region" description="Helical" evidence="2">
    <location>
        <begin position="156"/>
        <end position="173"/>
    </location>
</feature>
<comment type="caution">
    <text evidence="3">The sequence shown here is derived from an EMBL/GenBank/DDBJ whole genome shotgun (WGS) entry which is preliminary data.</text>
</comment>
<dbReference type="Proteomes" id="UP000708347">
    <property type="component" value="Unassembled WGS sequence"/>
</dbReference>
<keyword evidence="2" id="KW-0812">Transmembrane</keyword>
<evidence type="ECO:0000313" key="4">
    <source>
        <dbReference type="Proteomes" id="UP000708347"/>
    </source>
</evidence>
<evidence type="ECO:0000256" key="1">
    <source>
        <dbReference type="SAM" id="MobiDB-lite"/>
    </source>
</evidence>
<keyword evidence="4" id="KW-1185">Reference proteome</keyword>